<name>A0ABM8XX15_9BURK</name>
<organism evidence="1 2">
    <name type="scientific">Cupriavidus pampae</name>
    <dbReference type="NCBI Taxonomy" id="659251"/>
    <lineage>
        <taxon>Bacteria</taxon>
        <taxon>Pseudomonadati</taxon>
        <taxon>Pseudomonadota</taxon>
        <taxon>Betaproteobacteria</taxon>
        <taxon>Burkholderiales</taxon>
        <taxon>Burkholderiaceae</taxon>
        <taxon>Cupriavidus</taxon>
    </lineage>
</organism>
<protein>
    <recommendedName>
        <fullName evidence="3">Poly(3-hydroxyalkanoate) polymerase subunit PhaE</fullName>
    </recommendedName>
</protein>
<evidence type="ECO:0000313" key="1">
    <source>
        <dbReference type="EMBL" id="CAG9184916.1"/>
    </source>
</evidence>
<evidence type="ECO:0008006" key="3">
    <source>
        <dbReference type="Google" id="ProtNLM"/>
    </source>
</evidence>
<comment type="caution">
    <text evidence="1">The sequence shown here is derived from an EMBL/GenBank/DDBJ whole genome shotgun (WGS) entry which is preliminary data.</text>
</comment>
<sequence>MNAQGPSGNLPEDPAAPWADPWAVWRNWAAPNLADQHNPFSGDVTQWIRAWSEAVGQVGLLNINYGGSSDPQAERRITGRYSYGRQLGRLMEVLVPYVRKHEGEFKEASDARAVKEFLDMARDIEAMKHGSVSDLLEKASKWRKDPDFKTKLAELRRGLDELEKSLK</sequence>
<proteinExistence type="predicted"/>
<dbReference type="RefSeq" id="WP_223994566.1">
    <property type="nucleotide sequence ID" value="NZ_CAJZAG010000013.1"/>
</dbReference>
<evidence type="ECO:0000313" key="2">
    <source>
        <dbReference type="Proteomes" id="UP000706525"/>
    </source>
</evidence>
<dbReference type="EMBL" id="CAJZAG010000013">
    <property type="protein sequence ID" value="CAG9184916.1"/>
    <property type="molecule type" value="Genomic_DNA"/>
</dbReference>
<keyword evidence="2" id="KW-1185">Reference proteome</keyword>
<accession>A0ABM8XX15</accession>
<gene>
    <name evidence="1" type="ORF">LMG32289_05785</name>
</gene>
<dbReference type="Proteomes" id="UP000706525">
    <property type="component" value="Unassembled WGS sequence"/>
</dbReference>
<reference evidence="1 2" key="1">
    <citation type="submission" date="2021-08" db="EMBL/GenBank/DDBJ databases">
        <authorList>
            <person name="Peeters C."/>
        </authorList>
    </citation>
    <scope>NUCLEOTIDE SEQUENCE [LARGE SCALE GENOMIC DNA]</scope>
    <source>
        <strain evidence="1 2">LMG 32289</strain>
    </source>
</reference>